<reference evidence="1 2" key="1">
    <citation type="submission" date="2016-11" db="EMBL/GenBank/DDBJ databases">
        <authorList>
            <person name="Jaros S."/>
            <person name="Januszkiewicz K."/>
            <person name="Wedrychowicz H."/>
        </authorList>
    </citation>
    <scope>NUCLEOTIDE SEQUENCE [LARGE SCALE GENOMIC DNA]</scope>
    <source>
        <strain evidence="1 2">DSM 46144</strain>
    </source>
</reference>
<dbReference type="Gene3D" id="3.40.50.300">
    <property type="entry name" value="P-loop containing nucleotide triphosphate hydrolases"/>
    <property type="match status" value="1"/>
</dbReference>
<dbReference type="Proteomes" id="UP000184440">
    <property type="component" value="Unassembled WGS sequence"/>
</dbReference>
<evidence type="ECO:0000313" key="1">
    <source>
        <dbReference type="EMBL" id="SHM37209.1"/>
    </source>
</evidence>
<accession>A0A1M7I984</accession>
<name>A0A1M7I984_9ACTN</name>
<dbReference type="InterPro" id="IPR027417">
    <property type="entry name" value="P-loop_NTPase"/>
</dbReference>
<gene>
    <name evidence="1" type="ORF">SAMN05443668_101429</name>
</gene>
<dbReference type="EMBL" id="FRCS01000001">
    <property type="protein sequence ID" value="SHM37209.1"/>
    <property type="molecule type" value="Genomic_DNA"/>
</dbReference>
<proteinExistence type="predicted"/>
<evidence type="ECO:0000313" key="2">
    <source>
        <dbReference type="Proteomes" id="UP000184440"/>
    </source>
</evidence>
<keyword evidence="2" id="KW-1185">Reference proteome</keyword>
<evidence type="ECO:0008006" key="3">
    <source>
        <dbReference type="Google" id="ProtNLM"/>
    </source>
</evidence>
<dbReference type="AlphaFoldDB" id="A0A1M7I984"/>
<dbReference type="STRING" id="134849.SAMN05443668_101429"/>
<protein>
    <recommendedName>
        <fullName evidence="3">Dynamin family protein</fullName>
    </recommendedName>
</protein>
<sequence length="751" mass="82731">MPMAEIAEKINAVLTARRARLPRIRSEIDRWRRADENVVALDRALNDLCSYPATPPEVVESLLHLRVAEVRPAITGVIERLQQVEARISRDTVNIGVGGQARVGKSTLLQSMSGLCDEHLPTGSGIPVTAVRSRIFHSPGQRRAILDLHTFHSFRTAVLAPYHGQAGLAGAPADLEQFRTWRYPAAGETEDAQHQALIVELREMQEGLWSYADLLERGRPIELTGDEFDGLRDYVAFPTIEQMRHGPVARRYLAVRDIRIECAFPYDEVTTLGLLDMPGLGEIAEERSRHHVVGLRDDVDVVLLVKRAQEGMAYWGDADVRAMTLLDEARGFVDRKDFVFLVLNSGDPSSLLAESVRAHVRKLMNEGQDGRNLDMLEVDARDPQAVADQMLRPVLEHLADRLPAMDAAVLAGTRATSAPVRSGLASAAEDVTEALRALRSATGGTVEDVLRRARALHQDVAVALQELLEDLRANYQNEAYAAAVEDAYRASRDWVNDGLGRGTDVWVADALRSMRQYGGPGPFATVEFNRVRVELSRRYTGLDLFFGEQVEEVLERVTTALGTSLGGLVADEPGRSGLELLRALARGAAEPCENLSTAIDELLDVRLDYRTHLHPQVRPALDPLSFAVRDPQTGAYVTQVAVAPNEDGAQELHQIVAELGEQAAWRIRSELLSQHAMPALVLFTAVEQFADAVLRSGAAEQEFGRLARSYRDELWPGVYEGLDGANARVARVRKRAEQLAAVVTELDGDGE</sequence>
<dbReference type="SUPFAM" id="SSF52540">
    <property type="entry name" value="P-loop containing nucleoside triphosphate hydrolases"/>
    <property type="match status" value="1"/>
</dbReference>
<organism evidence="1 2">
    <name type="scientific">Cryptosporangium aurantiacum</name>
    <dbReference type="NCBI Taxonomy" id="134849"/>
    <lineage>
        <taxon>Bacteria</taxon>
        <taxon>Bacillati</taxon>
        <taxon>Actinomycetota</taxon>
        <taxon>Actinomycetes</taxon>
        <taxon>Cryptosporangiales</taxon>
        <taxon>Cryptosporangiaceae</taxon>
        <taxon>Cryptosporangium</taxon>
    </lineage>
</organism>